<dbReference type="GO" id="GO:0006799">
    <property type="term" value="P:polyphosphate biosynthetic process"/>
    <property type="evidence" value="ECO:0007669"/>
    <property type="project" value="UniProtKB-ARBA"/>
</dbReference>
<dbReference type="InterPro" id="IPR018966">
    <property type="entry name" value="VTC_domain"/>
</dbReference>
<dbReference type="SUPFAM" id="SSF55154">
    <property type="entry name" value="CYTH-like phosphatases"/>
    <property type="match status" value="1"/>
</dbReference>
<comment type="caution">
    <text evidence="2">The sequence shown here is derived from an EMBL/GenBank/DDBJ whole genome shotgun (WGS) entry which is preliminary data.</text>
</comment>
<protein>
    <recommendedName>
        <fullName evidence="1">VTC domain-containing protein</fullName>
    </recommendedName>
</protein>
<dbReference type="Gene3D" id="3.20.100.30">
    <property type="entry name" value="VTC, catalytic tunnel domain"/>
    <property type="match status" value="1"/>
</dbReference>
<reference evidence="2 3" key="2">
    <citation type="submission" date="2020-08" db="EMBL/GenBank/DDBJ databases">
        <authorList>
            <person name="Partida-Martinez L."/>
            <person name="Huntemann M."/>
            <person name="Clum A."/>
            <person name="Wang J."/>
            <person name="Palaniappan K."/>
            <person name="Ritter S."/>
            <person name="Chen I.-M."/>
            <person name="Stamatis D."/>
            <person name="Reddy T."/>
            <person name="O'Malley R."/>
            <person name="Daum C."/>
            <person name="Shapiro N."/>
            <person name="Ivanova N."/>
            <person name="Kyrpides N."/>
            <person name="Woyke T."/>
        </authorList>
    </citation>
    <scope>NUCLEOTIDE SEQUENCE [LARGE SCALE GENOMIC DNA]</scope>
    <source>
        <strain evidence="2 3">RAS26</strain>
    </source>
</reference>
<accession>A0A7W4YA26</accession>
<gene>
    <name evidence="2" type="ORF">FHR80_001227</name>
</gene>
<proteinExistence type="predicted"/>
<dbReference type="Proteomes" id="UP000518206">
    <property type="component" value="Unassembled WGS sequence"/>
</dbReference>
<name>A0A7W4YA26_9CELL</name>
<dbReference type="Pfam" id="PF09359">
    <property type="entry name" value="VTC"/>
    <property type="match status" value="1"/>
</dbReference>
<evidence type="ECO:0000313" key="3">
    <source>
        <dbReference type="Proteomes" id="UP000518206"/>
    </source>
</evidence>
<dbReference type="InterPro" id="IPR042267">
    <property type="entry name" value="VTC_sf"/>
</dbReference>
<feature type="domain" description="VTC" evidence="1">
    <location>
        <begin position="53"/>
        <end position="266"/>
    </location>
</feature>
<dbReference type="CDD" id="cd07750">
    <property type="entry name" value="PolyPPase_VTC_like"/>
    <property type="match status" value="1"/>
</dbReference>
<sequence>MSALVAAPAAAPDAGAALVEGAAGPALGPAAGLDALAGITLDELTATAALQTRVDRKYVLTAEALRGPLAALDGRTRVLEIDGRRTFGYASVYFDTPDLASYHLAAHRRRRRFKVRTRTYLDTRSCWLEVKTRGTRGSTVKHRVPHALDASDRLDHGRWFVDEVLGGDAVDPVLAGAPALAFAPVLTTRYRRTTLFLPGEHGRPGSRVTIDTDLAWEARGVRLTLPGTVVVETKTGSTASAVDRLLWAHGHRPARISKYATGLAALDPTLPATPWNRTLRRHFVVAPVPSARATTSAAPAGTTPDDRT</sequence>
<dbReference type="InterPro" id="IPR033469">
    <property type="entry name" value="CYTH-like_dom_sf"/>
</dbReference>
<evidence type="ECO:0000313" key="2">
    <source>
        <dbReference type="EMBL" id="MBB2922315.1"/>
    </source>
</evidence>
<dbReference type="EMBL" id="JACHVX010000002">
    <property type="protein sequence ID" value="MBB2922315.1"/>
    <property type="molecule type" value="Genomic_DNA"/>
</dbReference>
<reference evidence="2 3" key="1">
    <citation type="submission" date="2020-08" db="EMBL/GenBank/DDBJ databases">
        <title>The Agave Microbiome: Exploring the role of microbial communities in plant adaptations to desert environments.</title>
        <authorList>
            <person name="Partida-Martinez L.P."/>
        </authorList>
    </citation>
    <scope>NUCLEOTIDE SEQUENCE [LARGE SCALE GENOMIC DNA]</scope>
    <source>
        <strain evidence="2 3">RAS26</strain>
    </source>
</reference>
<dbReference type="AlphaFoldDB" id="A0A7W4YA26"/>
<evidence type="ECO:0000259" key="1">
    <source>
        <dbReference type="Pfam" id="PF09359"/>
    </source>
</evidence>
<dbReference type="RefSeq" id="WP_183295288.1">
    <property type="nucleotide sequence ID" value="NZ_JACHVX010000002.1"/>
</dbReference>
<organism evidence="2 3">
    <name type="scientific">Cellulomonas cellasea</name>
    <dbReference type="NCBI Taxonomy" id="43670"/>
    <lineage>
        <taxon>Bacteria</taxon>
        <taxon>Bacillati</taxon>
        <taxon>Actinomycetota</taxon>
        <taxon>Actinomycetes</taxon>
        <taxon>Micrococcales</taxon>
        <taxon>Cellulomonadaceae</taxon>
        <taxon>Cellulomonas</taxon>
    </lineage>
</organism>